<feature type="binding site" evidence="7">
    <location>
        <position position="50"/>
    </location>
    <ligand>
        <name>UDP-N-acetyl-alpha-D-muramoyl-L-alanyl-D-glutamate</name>
        <dbReference type="ChEBI" id="CHEBI:83900"/>
    </ligand>
</feature>
<feature type="binding site" evidence="7">
    <location>
        <begin position="182"/>
        <end position="183"/>
    </location>
    <ligand>
        <name>UDP-N-acetyl-alpha-D-muramoyl-L-alanyl-D-glutamate</name>
        <dbReference type="ChEBI" id="CHEBI:83900"/>
    </ligand>
</feature>
<keyword evidence="2 7" id="KW-0132">Cell division</keyword>
<evidence type="ECO:0000259" key="11">
    <source>
        <dbReference type="Pfam" id="PF08245"/>
    </source>
</evidence>
<keyword evidence="6 7" id="KW-0961">Cell wall biogenesis/degradation</keyword>
<comment type="subcellular location">
    <subcellularLocation>
        <location evidence="7 8">Cytoplasm</location>
    </subcellularLocation>
</comment>
<reference evidence="12 13" key="1">
    <citation type="submission" date="2020-07" db="EMBL/GenBank/DDBJ databases">
        <title>Sequencing the genomes of 1000 actinobacteria strains.</title>
        <authorList>
            <person name="Klenk H.-P."/>
        </authorList>
    </citation>
    <scope>NUCLEOTIDE SEQUENCE [LARGE SCALE GENOMIC DNA]</scope>
    <source>
        <strain evidence="12 13">DSM 102047</strain>
    </source>
</reference>
<dbReference type="GO" id="GO:0005737">
    <property type="term" value="C:cytoplasm"/>
    <property type="evidence" value="ECO:0007669"/>
    <property type="project" value="UniProtKB-SubCell"/>
</dbReference>
<dbReference type="EMBL" id="JACBYQ010000001">
    <property type="protein sequence ID" value="NYE93964.1"/>
    <property type="molecule type" value="Genomic_DNA"/>
</dbReference>
<dbReference type="Proteomes" id="UP000521748">
    <property type="component" value="Unassembled WGS sequence"/>
</dbReference>
<dbReference type="RefSeq" id="WP_179387790.1">
    <property type="nucleotide sequence ID" value="NZ_JACBYQ010000001.1"/>
</dbReference>
<dbReference type="NCBIfam" id="NF001126">
    <property type="entry name" value="PRK00139.1-4"/>
    <property type="match status" value="1"/>
</dbReference>
<dbReference type="InterPro" id="IPR036565">
    <property type="entry name" value="Mur-like_cat_sf"/>
</dbReference>
<dbReference type="NCBIfam" id="TIGR01085">
    <property type="entry name" value="murE"/>
    <property type="match status" value="1"/>
</dbReference>
<evidence type="ECO:0000313" key="12">
    <source>
        <dbReference type="EMBL" id="NYE93964.1"/>
    </source>
</evidence>
<feature type="binding site" evidence="7">
    <location>
        <begin position="140"/>
        <end position="146"/>
    </location>
    <ligand>
        <name>ATP</name>
        <dbReference type="ChEBI" id="CHEBI:30616"/>
    </ligand>
</feature>
<comment type="PTM">
    <text evidence="7">Carboxylation is probably crucial for Mg(2+) binding and, consequently, for the gamma-phosphate positioning of ATP.</text>
</comment>
<dbReference type="Pfam" id="PF08245">
    <property type="entry name" value="Mur_ligase_M"/>
    <property type="match status" value="1"/>
</dbReference>
<dbReference type="SUPFAM" id="SSF53244">
    <property type="entry name" value="MurD-like peptide ligases, peptide-binding domain"/>
    <property type="match status" value="1"/>
</dbReference>
<dbReference type="UniPathway" id="UPA00219"/>
<keyword evidence="7 12" id="KW-0436">Ligase</keyword>
<feature type="binding site" evidence="7">
    <location>
        <position position="217"/>
    </location>
    <ligand>
        <name>UDP-N-acetyl-alpha-D-muramoyl-L-alanyl-D-glutamate</name>
        <dbReference type="ChEBI" id="CHEBI:83900"/>
    </ligand>
</feature>
<name>A0A7Y9S3Q7_9MICC</name>
<comment type="function">
    <text evidence="7">Catalyzes the addition of an amino acid to the nucleotide precursor UDP-N-acetylmuramoyl-L-alanyl-D-glutamate (UMAG) in the biosynthesis of bacterial cell-wall peptidoglycan.</text>
</comment>
<dbReference type="GO" id="GO:0009252">
    <property type="term" value="P:peptidoglycan biosynthetic process"/>
    <property type="evidence" value="ECO:0007669"/>
    <property type="project" value="UniProtKB-UniRule"/>
</dbReference>
<evidence type="ECO:0000256" key="2">
    <source>
        <dbReference type="ARBA" id="ARBA00022618"/>
    </source>
</evidence>
<evidence type="ECO:0000256" key="3">
    <source>
        <dbReference type="ARBA" id="ARBA00022960"/>
    </source>
</evidence>
<dbReference type="InterPro" id="IPR005761">
    <property type="entry name" value="UDP-N-AcMur-Glu-dNH2Pim_ligase"/>
</dbReference>
<organism evidence="12 13">
    <name type="scientific">Psychromicrobium silvestre</name>
    <dbReference type="NCBI Taxonomy" id="1645614"/>
    <lineage>
        <taxon>Bacteria</taxon>
        <taxon>Bacillati</taxon>
        <taxon>Actinomycetota</taxon>
        <taxon>Actinomycetes</taxon>
        <taxon>Micrococcales</taxon>
        <taxon>Micrococcaceae</taxon>
        <taxon>Psychromicrobium</taxon>
    </lineage>
</organism>
<comment type="pathway">
    <text evidence="7 8">Cell wall biogenesis; peptidoglycan biosynthesis.</text>
</comment>
<feature type="domain" description="Mur ligase C-terminal" evidence="10">
    <location>
        <begin position="372"/>
        <end position="506"/>
    </location>
</feature>
<dbReference type="SUPFAM" id="SSF63418">
    <property type="entry name" value="MurE/MurF N-terminal domain"/>
    <property type="match status" value="1"/>
</dbReference>
<dbReference type="InterPro" id="IPR004101">
    <property type="entry name" value="Mur_ligase_C"/>
</dbReference>
<feature type="modified residue" description="N6-carboxylysine" evidence="7">
    <location>
        <position position="249"/>
    </location>
</feature>
<comment type="caution">
    <text evidence="12">The sequence shown here is derived from an EMBL/GenBank/DDBJ whole genome shotgun (WGS) entry which is preliminary data.</text>
</comment>
<feature type="domain" description="Mur ligase N-terminal catalytic" evidence="9">
    <location>
        <begin position="44"/>
        <end position="120"/>
    </location>
</feature>
<dbReference type="InterPro" id="IPR000713">
    <property type="entry name" value="Mur_ligase_N"/>
</dbReference>
<dbReference type="Gene3D" id="3.40.1390.10">
    <property type="entry name" value="MurE/MurF, N-terminal domain"/>
    <property type="match status" value="1"/>
</dbReference>
<dbReference type="Pfam" id="PF01225">
    <property type="entry name" value="Mur_ligase"/>
    <property type="match status" value="1"/>
</dbReference>
<comment type="caution">
    <text evidence="7">Lacks conserved residue(s) required for the propagation of feature annotation.</text>
</comment>
<dbReference type="AlphaFoldDB" id="A0A7Y9S3Q7"/>
<evidence type="ECO:0000256" key="5">
    <source>
        <dbReference type="ARBA" id="ARBA00023306"/>
    </source>
</evidence>
<feature type="binding site" evidence="7">
    <location>
        <position position="48"/>
    </location>
    <ligand>
        <name>UDP-N-acetyl-alpha-D-muramoyl-L-alanyl-D-glutamate</name>
        <dbReference type="ChEBI" id="CHEBI:83900"/>
    </ligand>
</feature>
<evidence type="ECO:0000256" key="7">
    <source>
        <dbReference type="HAMAP-Rule" id="MF_00208"/>
    </source>
</evidence>
<accession>A0A7Y9S3Q7</accession>
<dbReference type="GO" id="GO:0016881">
    <property type="term" value="F:acid-amino acid ligase activity"/>
    <property type="evidence" value="ECO:0007669"/>
    <property type="project" value="UniProtKB-UniRule"/>
</dbReference>
<dbReference type="PANTHER" id="PTHR23135">
    <property type="entry name" value="MUR LIGASE FAMILY MEMBER"/>
    <property type="match status" value="1"/>
</dbReference>
<dbReference type="EC" id="6.3.2.-" evidence="7"/>
<keyword evidence="5 7" id="KW-0131">Cell cycle</keyword>
<evidence type="ECO:0000256" key="4">
    <source>
        <dbReference type="ARBA" id="ARBA00022984"/>
    </source>
</evidence>
<keyword evidence="4 7" id="KW-0573">Peptidoglycan synthesis</keyword>
<dbReference type="GO" id="GO:0071555">
    <property type="term" value="P:cell wall organization"/>
    <property type="evidence" value="ECO:0007669"/>
    <property type="project" value="UniProtKB-KW"/>
</dbReference>
<dbReference type="HAMAP" id="MF_00208">
    <property type="entry name" value="MurE"/>
    <property type="match status" value="1"/>
</dbReference>
<dbReference type="GO" id="GO:0005524">
    <property type="term" value="F:ATP binding"/>
    <property type="evidence" value="ECO:0007669"/>
    <property type="project" value="UniProtKB-UniRule"/>
</dbReference>
<sequence length="545" mass="58289">MSESQPLASGASPGLRPRNPAGLRLSALIELLNIEGDFPDTLLTGVSLDSRSIRAGDLYLALPGMSSHGARYAEAAIHSGATAVLTDPEGLELLAESGSVTTPVLVVSEPRSWVGTIAERIYRTENPSEAPPMQLFGVTGTNGKTTTSYLIRSLLAALNRSSGLIGTIETLVGSQRVASTLTTPDSTDLHALMAIMRENSLDAAVMEVSSHALTLGRVDQVLFEVAGFTNLTQDHLDLHGEMEDYFAAKAMLFNAEHSGRAVITVDDEWGQKMAATANIPTLTLRTTIGTQEQDIEHEADWWVSTASPRELGWDVELRSAEHSLRFHTSLAGEFNVSNAALAVLMVHASGASIEELQAALDQRDPLSLQVPGRMQLICRAPIAVVDFAHNPDALLRAMKAVQPSPESGGRLIVVFGATGQRDQTKRGIMGALAANNADVVIVTDDDPHDEDPGQIREQVLAGALLALEESTDRSTVLESLAPRGAAIDRAVEMANSADTILLAGRGHEVWQEVQGTALALDDREELRVALRKYGFTPEPVPEIES</sequence>
<dbReference type="Gene3D" id="3.40.1190.10">
    <property type="entry name" value="Mur-like, catalytic domain"/>
    <property type="match status" value="1"/>
</dbReference>
<dbReference type="GO" id="GO:0000287">
    <property type="term" value="F:magnesium ion binding"/>
    <property type="evidence" value="ECO:0007669"/>
    <property type="project" value="UniProtKB-UniRule"/>
</dbReference>
<dbReference type="InterPro" id="IPR036615">
    <property type="entry name" value="Mur_ligase_C_dom_sf"/>
</dbReference>
<comment type="similarity">
    <text evidence="1 7">Belongs to the MurCDEF family. MurE subfamily.</text>
</comment>
<evidence type="ECO:0000256" key="1">
    <source>
        <dbReference type="ARBA" id="ARBA00005898"/>
    </source>
</evidence>
<evidence type="ECO:0000259" key="10">
    <source>
        <dbReference type="Pfam" id="PF02875"/>
    </source>
</evidence>
<dbReference type="InterPro" id="IPR035911">
    <property type="entry name" value="MurE/MurF_N"/>
</dbReference>
<evidence type="ECO:0000313" key="13">
    <source>
        <dbReference type="Proteomes" id="UP000521748"/>
    </source>
</evidence>
<dbReference type="GO" id="GO:0008360">
    <property type="term" value="P:regulation of cell shape"/>
    <property type="evidence" value="ECO:0007669"/>
    <property type="project" value="UniProtKB-KW"/>
</dbReference>
<dbReference type="Gene3D" id="3.90.190.20">
    <property type="entry name" value="Mur ligase, C-terminal domain"/>
    <property type="match status" value="1"/>
</dbReference>
<evidence type="ECO:0000256" key="8">
    <source>
        <dbReference type="RuleBase" id="RU004135"/>
    </source>
</evidence>
<protein>
    <recommendedName>
        <fullName evidence="7">UDP-N-acetylmuramyl-tripeptide synthetase</fullName>
        <ecNumber evidence="7">6.3.2.-</ecNumber>
    </recommendedName>
    <alternativeName>
        <fullName evidence="7">UDP-MurNAc-tripeptide synthetase</fullName>
    </alternativeName>
</protein>
<keyword evidence="7" id="KW-0460">Magnesium</keyword>
<feature type="binding site" evidence="7">
    <location>
        <position position="209"/>
    </location>
    <ligand>
        <name>UDP-N-acetyl-alpha-D-muramoyl-L-alanyl-D-glutamate</name>
        <dbReference type="ChEBI" id="CHEBI:83900"/>
    </ligand>
</feature>
<evidence type="ECO:0000256" key="6">
    <source>
        <dbReference type="ARBA" id="ARBA00023316"/>
    </source>
</evidence>
<keyword evidence="7" id="KW-0963">Cytoplasm</keyword>
<keyword evidence="7" id="KW-0067">ATP-binding</keyword>
<dbReference type="SUPFAM" id="SSF53623">
    <property type="entry name" value="MurD-like peptide ligases, catalytic domain"/>
    <property type="match status" value="1"/>
</dbReference>
<dbReference type="Pfam" id="PF02875">
    <property type="entry name" value="Mur_ligase_C"/>
    <property type="match status" value="1"/>
</dbReference>
<comment type="cofactor">
    <cofactor evidence="7">
        <name>Mg(2+)</name>
        <dbReference type="ChEBI" id="CHEBI:18420"/>
    </cofactor>
</comment>
<feature type="domain" description="Mur ligase central" evidence="11">
    <location>
        <begin position="138"/>
        <end position="345"/>
    </location>
</feature>
<gene>
    <name evidence="7" type="primary">murE</name>
    <name evidence="12" type="ORF">FHU41_000185</name>
</gene>
<evidence type="ECO:0000259" key="9">
    <source>
        <dbReference type="Pfam" id="PF01225"/>
    </source>
</evidence>
<keyword evidence="3 7" id="KW-0133">Cell shape</keyword>
<proteinExistence type="inferred from homology"/>
<dbReference type="GO" id="GO:0051301">
    <property type="term" value="P:cell division"/>
    <property type="evidence" value="ECO:0007669"/>
    <property type="project" value="UniProtKB-KW"/>
</dbReference>
<dbReference type="PANTHER" id="PTHR23135:SF4">
    <property type="entry name" value="UDP-N-ACETYLMURAMOYL-L-ALANYL-D-GLUTAMATE--2,6-DIAMINOPIMELATE LIGASE MURE HOMOLOG, CHLOROPLASTIC"/>
    <property type="match status" value="1"/>
</dbReference>
<dbReference type="InterPro" id="IPR013221">
    <property type="entry name" value="Mur_ligase_cen"/>
</dbReference>
<keyword evidence="13" id="KW-1185">Reference proteome</keyword>
<dbReference type="NCBIfam" id="NF001124">
    <property type="entry name" value="PRK00139.1-2"/>
    <property type="match status" value="1"/>
</dbReference>
<keyword evidence="7" id="KW-0547">Nucleotide-binding</keyword>